<dbReference type="Gene3D" id="2.130.10.10">
    <property type="entry name" value="YVTN repeat-like/Quinoprotein amine dehydrogenase"/>
    <property type="match status" value="3"/>
</dbReference>
<gene>
    <name evidence="8" type="ORF">HH212_24135</name>
</gene>
<dbReference type="Proteomes" id="UP000502415">
    <property type="component" value="Chromosome"/>
</dbReference>
<dbReference type="PANTHER" id="PTHR43547:SF2">
    <property type="entry name" value="HYBRID SIGNAL TRANSDUCTION HISTIDINE KINASE C"/>
    <property type="match status" value="1"/>
</dbReference>
<dbReference type="KEGG" id="mfy:HH212_24135"/>
<dbReference type="CDD" id="cd00082">
    <property type="entry name" value="HisKA"/>
    <property type="match status" value="1"/>
</dbReference>
<dbReference type="Gene3D" id="1.10.287.130">
    <property type="match status" value="1"/>
</dbReference>
<proteinExistence type="predicted"/>
<evidence type="ECO:0000256" key="4">
    <source>
        <dbReference type="SAM" id="Coils"/>
    </source>
</evidence>
<dbReference type="InterPro" id="IPR015943">
    <property type="entry name" value="WD40/YVTN_repeat-like_dom_sf"/>
</dbReference>
<feature type="compositionally biased region" description="Basic and acidic residues" evidence="5">
    <location>
        <begin position="232"/>
        <end position="258"/>
    </location>
</feature>
<organism evidence="8 9">
    <name type="scientific">Massilia forsythiae</name>
    <dbReference type="NCBI Taxonomy" id="2728020"/>
    <lineage>
        <taxon>Bacteria</taxon>
        <taxon>Pseudomonadati</taxon>
        <taxon>Pseudomonadota</taxon>
        <taxon>Betaproteobacteria</taxon>
        <taxon>Burkholderiales</taxon>
        <taxon>Oxalobacteraceae</taxon>
        <taxon>Telluria group</taxon>
        <taxon>Massilia</taxon>
    </lineage>
</organism>
<evidence type="ECO:0000256" key="6">
    <source>
        <dbReference type="SAM" id="SignalP"/>
    </source>
</evidence>
<dbReference type="InterPro" id="IPR005467">
    <property type="entry name" value="His_kinase_dom"/>
</dbReference>
<reference evidence="8 9" key="1">
    <citation type="submission" date="2020-04" db="EMBL/GenBank/DDBJ databases">
        <title>Genome sequencing of novel species.</title>
        <authorList>
            <person name="Heo J."/>
            <person name="Kim S.-J."/>
            <person name="Kim J.-S."/>
            <person name="Hong S.-B."/>
            <person name="Kwon S.-W."/>
        </authorList>
    </citation>
    <scope>NUCLEOTIDE SEQUENCE [LARGE SCALE GENOMIC DNA]</scope>
    <source>
        <strain evidence="8 9">GN2-R2</strain>
    </source>
</reference>
<name>A0A7Z2W0B8_9BURK</name>
<dbReference type="InterPro" id="IPR029016">
    <property type="entry name" value="GAF-like_dom_sf"/>
</dbReference>
<dbReference type="InterPro" id="IPR036097">
    <property type="entry name" value="HisK_dim/P_sf"/>
</dbReference>
<dbReference type="FunFam" id="2.60.40.10:FF:000791">
    <property type="entry name" value="Two-component system sensor histidine kinase/response regulator"/>
    <property type="match status" value="1"/>
</dbReference>
<keyword evidence="4" id="KW-0175">Coiled coil</keyword>
<sequence>MAVLAWLLPCLALSIMLCRPAHAGAPRSLRFEHIGLDEGLPQESVLTILQDRTGFMWFGTQAGLSRFDGYRNRVFRNDPGDGASLVDNYVQSSYEDAQGRLWFGTRGGLERFDEGSQKFVHYPLYTSSERVARNAAVTAIINDGNGGMWIGTGDGLVHLDPASGRARTRHHDEADPASLRDDRVTALALDAHGGLWIGTGVGVDYLPAGAERFSHFDIDREPAGDAAQAGARRNDVGRSDARRGDARRGGARRGDARRNTVTALSAGPHDTLWIGTGAGLHAWQLGAARGQGVLQRRQFGEREGMSETRILTLYHDRHGNLWVGTELDGLKWHDPAGGRFVGYISQAFDRHALSDNQISAICVDRTGTLWAGTMFGGANHADLASGGFGRFTILPGRQPDPGTRKVRAIAAAADGGLWLGTTGGGLVQLEPASGRAQVFRHDTARADSLPDNVITAVLPVPGRLWVGSPTGLSWRDPASGRFTQVALSGEAGANHVQALYRDRAGALWIVTRGGLFLLGADGHALQGWRHDPSNPSTLGENFGFSVLEDRGGAIWIGTENGLDRFDRASATFTHFRHDPRDPSSLRHNRIYYLYQSSNGDIWVGSAAGLHRMERKADGRIGFRFFPVTGAREQAPIGAILEDGNGMIWASTTVGLTRLDPANGDFKSYDANDGLIDGTYFVGSAARGADGELHFGGVNGMTSFMPEAIHDNPYPPPVVITDFLVSNRPGLPYAALAHAHEVQLPWRDAAFTLEFAALHYADPAANRYAYRLRGFDRDWTDTDAGKRFATYTNLDPGRYVFEVRAANKDGVWSAQPARLDITIATPFWMTWWFRLLTALVALGAALALYRLRIRVLVQQTERLERQVGARTAELVLQKDRAERRKQEAETQKEAVEEARRTIALLSDIGRELTANLDSEAIMANVYNQVGRLMDVSVFAIGVARAAHGAAPDATGAALTQLDYPYVMEQGRRCGATERCVPEVLRMIGYCVRKGEEILIDDFEDEHRPYLDDRAAAAQDWVDEHPPTRPAPRSLMLVPIMVGARVLGVIIVQSARAGAYRHVQLDMLSTLAAYVGVALDNADAYRQLKETQAQLAAREKMASLGSLVAGVAHELNTPIGNSLLMASTLQEKTESLAARVQAGELRRSDLDGWIGAVREASGLITRSLHAAAELVNSFKQVSVDQASTQRRRFDLARACHEIAATMMNQVRRAGHRLELRIEPGIEMDSYPGPFGQVIINFVNNALLHGFDGAGGTMVLAAARIDGERVRIEFSDDGRGIAPQHLARIFDPFFTTRMGQGGTGLGLNIAYNIVTTLLGGTIRAEGAGADGRGAAFILELPLHPAGPPPEHVLTIQQER</sequence>
<dbReference type="SMART" id="SM00387">
    <property type="entry name" value="HATPase_c"/>
    <property type="match status" value="1"/>
</dbReference>
<evidence type="ECO:0000313" key="8">
    <source>
        <dbReference type="EMBL" id="QJE02717.1"/>
    </source>
</evidence>
<dbReference type="Pfam" id="PF13185">
    <property type="entry name" value="GAF_2"/>
    <property type="match status" value="1"/>
</dbReference>
<feature type="chain" id="PRO_5030934055" description="histidine kinase" evidence="6">
    <location>
        <begin position="24"/>
        <end position="1356"/>
    </location>
</feature>
<dbReference type="Pfam" id="PF07494">
    <property type="entry name" value="Reg_prop"/>
    <property type="match status" value="6"/>
</dbReference>
<dbReference type="InterPro" id="IPR003594">
    <property type="entry name" value="HATPase_dom"/>
</dbReference>
<evidence type="ECO:0000256" key="3">
    <source>
        <dbReference type="ARBA" id="ARBA00022553"/>
    </source>
</evidence>
<dbReference type="SUPFAM" id="SSF63829">
    <property type="entry name" value="Calcium-dependent phosphotriesterase"/>
    <property type="match status" value="3"/>
</dbReference>
<dbReference type="EMBL" id="CP051685">
    <property type="protein sequence ID" value="QJE02717.1"/>
    <property type="molecule type" value="Genomic_DNA"/>
</dbReference>
<dbReference type="Gene3D" id="2.60.40.10">
    <property type="entry name" value="Immunoglobulins"/>
    <property type="match status" value="1"/>
</dbReference>
<feature type="signal peptide" evidence="6">
    <location>
        <begin position="1"/>
        <end position="23"/>
    </location>
</feature>
<dbReference type="SUPFAM" id="SSF55874">
    <property type="entry name" value="ATPase domain of HSP90 chaperone/DNA topoisomerase II/histidine kinase"/>
    <property type="match status" value="1"/>
</dbReference>
<dbReference type="Gene3D" id="3.30.565.10">
    <property type="entry name" value="Histidine kinase-like ATPase, C-terminal domain"/>
    <property type="match status" value="1"/>
</dbReference>
<dbReference type="EC" id="2.7.13.3" evidence="2"/>
<evidence type="ECO:0000259" key="7">
    <source>
        <dbReference type="PROSITE" id="PS50109"/>
    </source>
</evidence>
<feature type="coiled-coil region" evidence="4">
    <location>
        <begin position="845"/>
        <end position="900"/>
    </location>
</feature>
<dbReference type="InterPro" id="IPR011110">
    <property type="entry name" value="Reg_prop"/>
</dbReference>
<dbReference type="InterPro" id="IPR003018">
    <property type="entry name" value="GAF"/>
</dbReference>
<accession>A0A7Z2W0B8</accession>
<dbReference type="Pfam" id="PF07495">
    <property type="entry name" value="Y_Y_Y"/>
    <property type="match status" value="1"/>
</dbReference>
<dbReference type="GO" id="GO:0000155">
    <property type="term" value="F:phosphorelay sensor kinase activity"/>
    <property type="evidence" value="ECO:0007669"/>
    <property type="project" value="InterPro"/>
</dbReference>
<dbReference type="Gene3D" id="3.30.450.40">
    <property type="match status" value="1"/>
</dbReference>
<protein>
    <recommendedName>
        <fullName evidence="2">histidine kinase</fullName>
        <ecNumber evidence="2">2.7.13.3</ecNumber>
    </recommendedName>
</protein>
<dbReference type="InterPro" id="IPR013783">
    <property type="entry name" value="Ig-like_fold"/>
</dbReference>
<dbReference type="InterPro" id="IPR004358">
    <property type="entry name" value="Sig_transdc_His_kin-like_C"/>
</dbReference>
<dbReference type="InterPro" id="IPR011123">
    <property type="entry name" value="Y_Y_Y"/>
</dbReference>
<keyword evidence="6" id="KW-0732">Signal</keyword>
<dbReference type="PRINTS" id="PR00344">
    <property type="entry name" value="BCTRLSENSOR"/>
</dbReference>
<keyword evidence="9" id="KW-1185">Reference proteome</keyword>
<comment type="catalytic activity">
    <reaction evidence="1">
        <text>ATP + protein L-histidine = ADP + protein N-phospho-L-histidine.</text>
        <dbReference type="EC" id="2.7.13.3"/>
    </reaction>
</comment>
<feature type="domain" description="Histidine kinase" evidence="7">
    <location>
        <begin position="1108"/>
        <end position="1341"/>
    </location>
</feature>
<dbReference type="InterPro" id="IPR036890">
    <property type="entry name" value="HATPase_C_sf"/>
</dbReference>
<dbReference type="RefSeq" id="WP_170204799.1">
    <property type="nucleotide sequence ID" value="NZ_CP051685.1"/>
</dbReference>
<evidence type="ECO:0000313" key="9">
    <source>
        <dbReference type="Proteomes" id="UP000502415"/>
    </source>
</evidence>
<feature type="region of interest" description="Disordered" evidence="5">
    <location>
        <begin position="222"/>
        <end position="262"/>
    </location>
</feature>
<evidence type="ECO:0000256" key="2">
    <source>
        <dbReference type="ARBA" id="ARBA00012438"/>
    </source>
</evidence>
<evidence type="ECO:0000256" key="1">
    <source>
        <dbReference type="ARBA" id="ARBA00000085"/>
    </source>
</evidence>
<dbReference type="PROSITE" id="PS50109">
    <property type="entry name" value="HIS_KIN"/>
    <property type="match status" value="1"/>
</dbReference>
<dbReference type="SMART" id="SM00065">
    <property type="entry name" value="GAF"/>
    <property type="match status" value="1"/>
</dbReference>
<dbReference type="InterPro" id="IPR003661">
    <property type="entry name" value="HisK_dim/P_dom"/>
</dbReference>
<dbReference type="Pfam" id="PF02518">
    <property type="entry name" value="HATPase_c"/>
    <property type="match status" value="1"/>
</dbReference>
<dbReference type="PANTHER" id="PTHR43547">
    <property type="entry name" value="TWO-COMPONENT HISTIDINE KINASE"/>
    <property type="match status" value="1"/>
</dbReference>
<keyword evidence="3" id="KW-0597">Phosphoprotein</keyword>
<dbReference type="SUPFAM" id="SSF47384">
    <property type="entry name" value="Homodimeric domain of signal transducing histidine kinase"/>
    <property type="match status" value="1"/>
</dbReference>
<dbReference type="SUPFAM" id="SSF55781">
    <property type="entry name" value="GAF domain-like"/>
    <property type="match status" value="1"/>
</dbReference>
<evidence type="ECO:0000256" key="5">
    <source>
        <dbReference type="SAM" id="MobiDB-lite"/>
    </source>
</evidence>
<dbReference type="SMART" id="SM00388">
    <property type="entry name" value="HisKA"/>
    <property type="match status" value="1"/>
</dbReference>